<evidence type="ECO:0000256" key="3">
    <source>
        <dbReference type="SAM" id="Phobius"/>
    </source>
</evidence>
<dbReference type="Pfam" id="PF09612">
    <property type="entry name" value="HtrL_YibB"/>
    <property type="match status" value="1"/>
</dbReference>
<keyword evidence="1" id="KW-0328">Glycosyltransferase</keyword>
<dbReference type="GO" id="GO:0005975">
    <property type="term" value="P:carbohydrate metabolic process"/>
    <property type="evidence" value="ECO:0007669"/>
    <property type="project" value="InterPro"/>
</dbReference>
<dbReference type="GO" id="GO:0008107">
    <property type="term" value="F:galactoside 2-alpha-L-fucosyltransferase activity"/>
    <property type="evidence" value="ECO:0007669"/>
    <property type="project" value="InterPro"/>
</dbReference>
<evidence type="ECO:0000313" key="4">
    <source>
        <dbReference type="EMBL" id="CAE0612129.1"/>
    </source>
</evidence>
<organism evidence="4">
    <name type="scientific">Picocystis salinarum</name>
    <dbReference type="NCBI Taxonomy" id="88271"/>
    <lineage>
        <taxon>Eukaryota</taxon>
        <taxon>Viridiplantae</taxon>
        <taxon>Chlorophyta</taxon>
        <taxon>Picocystophyceae</taxon>
        <taxon>Picocystales</taxon>
        <taxon>Picocystaceae</taxon>
        <taxon>Picocystis</taxon>
    </lineage>
</organism>
<dbReference type="EMBL" id="HBIS01006587">
    <property type="protein sequence ID" value="CAE0612129.1"/>
    <property type="molecule type" value="Transcribed_RNA"/>
</dbReference>
<gene>
    <name evidence="4" type="ORF">PSAL00342_LOCUS5964</name>
    <name evidence="5" type="ORF">PSAL00342_LOCUS5965</name>
</gene>
<reference evidence="4" key="1">
    <citation type="submission" date="2021-01" db="EMBL/GenBank/DDBJ databases">
        <authorList>
            <person name="Corre E."/>
            <person name="Pelletier E."/>
            <person name="Niang G."/>
            <person name="Scheremetjew M."/>
            <person name="Finn R."/>
            <person name="Kale V."/>
            <person name="Holt S."/>
            <person name="Cochrane G."/>
            <person name="Meng A."/>
            <person name="Brown T."/>
            <person name="Cohen L."/>
        </authorList>
    </citation>
    <scope>NUCLEOTIDE SEQUENCE</scope>
    <source>
        <strain evidence="4">CCMP1897</strain>
    </source>
</reference>
<evidence type="ECO:0000313" key="5">
    <source>
        <dbReference type="EMBL" id="CAE0612130.1"/>
    </source>
</evidence>
<keyword evidence="2" id="KW-0808">Transferase</keyword>
<keyword evidence="3" id="KW-1133">Transmembrane helix</keyword>
<name>A0A6U9RPG3_9CHLO</name>
<dbReference type="Pfam" id="PF01531">
    <property type="entry name" value="Glyco_transf_11"/>
    <property type="match status" value="1"/>
</dbReference>
<evidence type="ECO:0000256" key="2">
    <source>
        <dbReference type="ARBA" id="ARBA00022679"/>
    </source>
</evidence>
<protein>
    <submittedName>
        <fullName evidence="4">Uncharacterized protein</fullName>
    </submittedName>
</protein>
<dbReference type="PANTHER" id="PTHR11927:SF9">
    <property type="entry name" value="L-FUCOSYLTRANSFERASE"/>
    <property type="match status" value="1"/>
</dbReference>
<accession>A0A6U9RPG3</accession>
<dbReference type="InterPro" id="IPR011735">
    <property type="entry name" value="WlaTC/HtrL_glycosyltransf"/>
</dbReference>
<dbReference type="GO" id="GO:0016020">
    <property type="term" value="C:membrane"/>
    <property type="evidence" value="ECO:0007669"/>
    <property type="project" value="InterPro"/>
</dbReference>
<keyword evidence="3" id="KW-0812">Transmembrane</keyword>
<proteinExistence type="predicted"/>
<dbReference type="PANTHER" id="PTHR11927">
    <property type="entry name" value="GALACTOSIDE 2-L-FUCOSYLTRANSFERASE"/>
    <property type="match status" value="1"/>
</dbReference>
<dbReference type="EMBL" id="HBIS01006588">
    <property type="protein sequence ID" value="CAE0612130.1"/>
    <property type="molecule type" value="Transcribed_RNA"/>
</dbReference>
<evidence type="ECO:0000256" key="1">
    <source>
        <dbReference type="ARBA" id="ARBA00022676"/>
    </source>
</evidence>
<keyword evidence="3" id="KW-0472">Membrane</keyword>
<sequence>MEKMAQWRRWRRRGGLLRIVVFVTCGLVATVTSWTWKEADGTRKDHPSVQYVRINKWRGRMGNHLFQYMAALGVAKANNMTYCGAPPHDLEPYFELPVPHVPCPATKFGIVKEKGYATYVLPAKLIGNVSLDGYRQSWKYFESIEKPKIKSKFLDRATQRIKNMGLQPHEFNAFHIRYGDKAKQSWFRFPPCSYFRSAKRLLGEQLPLVVVAEPDAKDFARHFFKSCTVKLEVLLPGHVMEDFATLALANGIVSTMASTFSWWAAYVSGAHFVYYVDEIVTYQKVNLWKFKSEDYYLPQWSKLNGLELEAELQVVKKRAGLYNPYALAKGIQGGRKGNFSRANLNARTVDSEFPSCATFVTLYARFPSKHLDREYANWISRLAVLDANIVLFGSMDVLRWFYHLRPLSLISRTAYYEIKLGHLYMHQWHTAWSTWQHEMDKERGKHNWKLYEVWNEKVVFLEYAIRFNVFRCSHFYWIDAGYFRSEETVRIAAAGKPFPSPSFLNAHPKVSLLAVRNIRQETVRTVGKDYPSSIFAEKSMDFIGGGLFGGKQDYLLQWNALFLWAMLRLLEQGRFAGKEQNTMGNVAIKHRDIVEIWDGKASACHDRWFCMVDVLAGRSNVSLSIPP</sequence>
<feature type="transmembrane region" description="Helical" evidence="3">
    <location>
        <begin position="16"/>
        <end position="36"/>
    </location>
</feature>
<dbReference type="InterPro" id="IPR002516">
    <property type="entry name" value="Glyco_trans_11"/>
</dbReference>
<dbReference type="AlphaFoldDB" id="A0A6U9RPG3"/>